<feature type="chain" id="PRO_5011478059" description="Alginate export" evidence="1">
    <location>
        <begin position="29"/>
        <end position="507"/>
    </location>
</feature>
<dbReference type="AlphaFoldDB" id="A0A1G7T2E3"/>
<reference evidence="2 3" key="1">
    <citation type="submission" date="2016-10" db="EMBL/GenBank/DDBJ databases">
        <authorList>
            <person name="de Groot N.N."/>
        </authorList>
    </citation>
    <scope>NUCLEOTIDE SEQUENCE [LARGE SCALE GENOMIC DNA]</scope>
    <source>
        <strain evidence="2 3">DSM 25584</strain>
    </source>
</reference>
<protein>
    <recommendedName>
        <fullName evidence="4">Alginate export</fullName>
    </recommendedName>
</protein>
<sequence length="507" mass="53301">MAKRFLRCTTALAAIGLATAAAPTGASAQAVTQDGIDINFVAQGKFQPTYVGAQGLLGNNNFRTDAGGNIQTDDEHVRSEIRFGATFAGDNWTGKIILENDFTTSINTVDRINRGQRFGLERVYFTYEFSPAFKLGGGWEFKALDIGTGGLLYGDDAPTFGFSGDLGGGTSYEIFWMPITDANDADQGFVRQTAPEIADGDADMSVFAGKVDFDLGEQGRVAPIIAHARNNQHDNNNTWFGGEYVGNFGKLNVLAEAMGAFGEFDSGAGTVASPNAQLNQQSLANDDIQAYAAYFSAKYKATDAFQPYASFRLNSGDDDPFDNDVEGWLGITDISRFSGHDGIDGGFFGYQPVNPALGSGLFGTGFDFAGPASSDILGVGRSSGAPIGGNGATYGGIQNSGTGLNPGQIRGTVGSTGNLTPKLSYHGQVNVLWYEATGGLEAVPGSANDVDSFAGVQGTAQLKYQWGQYVSTRAIASVFEPGQGVDDTLGGEQDTAGLGMVELKWAF</sequence>
<feature type="signal peptide" evidence="1">
    <location>
        <begin position="1"/>
        <end position="28"/>
    </location>
</feature>
<dbReference type="OrthoDB" id="8982743at2"/>
<organism evidence="2 3">
    <name type="scientific">Limimonas halophila</name>
    <dbReference type="NCBI Taxonomy" id="1082479"/>
    <lineage>
        <taxon>Bacteria</taxon>
        <taxon>Pseudomonadati</taxon>
        <taxon>Pseudomonadota</taxon>
        <taxon>Alphaproteobacteria</taxon>
        <taxon>Rhodospirillales</taxon>
        <taxon>Rhodovibrionaceae</taxon>
        <taxon>Limimonas</taxon>
    </lineage>
</organism>
<keyword evidence="1" id="KW-0732">Signal</keyword>
<keyword evidence="3" id="KW-1185">Reference proteome</keyword>
<dbReference type="EMBL" id="FNCE01000008">
    <property type="protein sequence ID" value="SDG29398.1"/>
    <property type="molecule type" value="Genomic_DNA"/>
</dbReference>
<dbReference type="Proteomes" id="UP000199415">
    <property type="component" value="Unassembled WGS sequence"/>
</dbReference>
<dbReference type="Gene3D" id="2.40.160.100">
    <property type="match status" value="1"/>
</dbReference>
<accession>A0A1G7T2E3</accession>
<evidence type="ECO:0000313" key="3">
    <source>
        <dbReference type="Proteomes" id="UP000199415"/>
    </source>
</evidence>
<evidence type="ECO:0000313" key="2">
    <source>
        <dbReference type="EMBL" id="SDG29398.1"/>
    </source>
</evidence>
<dbReference type="RefSeq" id="WP_143006261.1">
    <property type="nucleotide sequence ID" value="NZ_FNCE01000008.1"/>
</dbReference>
<evidence type="ECO:0008006" key="4">
    <source>
        <dbReference type="Google" id="ProtNLM"/>
    </source>
</evidence>
<dbReference type="InterPro" id="IPR053728">
    <property type="entry name" value="Alginate_Permeability_Chnl"/>
</dbReference>
<gene>
    <name evidence="2" type="ORF">SAMN05216241_10855</name>
</gene>
<evidence type="ECO:0000256" key="1">
    <source>
        <dbReference type="SAM" id="SignalP"/>
    </source>
</evidence>
<name>A0A1G7T2E3_9PROT</name>
<proteinExistence type="predicted"/>